<sequence length="92" mass="10513">MSNRRKDLIIPSAEEDEAINRGIAADPDTYEQSASDIRQMRRVGRPRSAQPKVLLSVRYDRDVVDAFKAGGPGWQRRMNDALRAWLKVHQHA</sequence>
<dbReference type="InterPro" id="IPR025528">
    <property type="entry name" value="BrnA_antitoxin"/>
</dbReference>
<dbReference type="Pfam" id="PF14384">
    <property type="entry name" value="BrnA_antitoxin"/>
    <property type="match status" value="1"/>
</dbReference>
<evidence type="ECO:0000313" key="2">
    <source>
        <dbReference type="Proteomes" id="UP000077037"/>
    </source>
</evidence>
<reference evidence="1 2" key="1">
    <citation type="submission" date="2016-03" db="EMBL/GenBank/DDBJ databases">
        <authorList>
            <consortium name="Pathogen Informatics"/>
        </authorList>
    </citation>
    <scope>NUCLEOTIDE SEQUENCE [LARGE SCALE GENOMIC DNA]</scope>
    <source>
        <strain evidence="1 2">NCTC13364</strain>
    </source>
</reference>
<gene>
    <name evidence="1" type="ORF">SAMEA1982600_03615</name>
</gene>
<protein>
    <submittedName>
        <fullName evidence="1">Phage protein</fullName>
    </submittedName>
</protein>
<dbReference type="Proteomes" id="UP000077037">
    <property type="component" value="Unassembled WGS sequence"/>
</dbReference>
<evidence type="ECO:0000313" key="1">
    <source>
        <dbReference type="EMBL" id="SAI45817.1"/>
    </source>
</evidence>
<proteinExistence type="predicted"/>
<dbReference type="AlphaFoldDB" id="A0A157QJ73"/>
<accession>A0A157QJ73</accession>
<dbReference type="OrthoDB" id="9796641at2"/>
<name>A0A157QJ73_9BORD</name>
<organism evidence="1 2">
    <name type="scientific">Bordetella ansorpii</name>
    <dbReference type="NCBI Taxonomy" id="288768"/>
    <lineage>
        <taxon>Bacteria</taxon>
        <taxon>Pseudomonadati</taxon>
        <taxon>Pseudomonadota</taxon>
        <taxon>Betaproteobacteria</taxon>
        <taxon>Burkholderiales</taxon>
        <taxon>Alcaligenaceae</taxon>
        <taxon>Bordetella</taxon>
    </lineage>
</organism>
<dbReference type="EMBL" id="FKBS01000025">
    <property type="protein sequence ID" value="SAI45817.1"/>
    <property type="molecule type" value="Genomic_DNA"/>
</dbReference>
<dbReference type="RefSeq" id="WP_066416449.1">
    <property type="nucleotide sequence ID" value="NZ_FKBS01000025.1"/>
</dbReference>